<keyword evidence="1" id="KW-1133">Transmembrane helix</keyword>
<dbReference type="EMBL" id="GG730039">
    <property type="protein sequence ID" value="EEZ93300.1"/>
    <property type="molecule type" value="Genomic_DNA"/>
</dbReference>
<organism evidence="2 3">
    <name type="scientific">Candidatus Parvarchaeum acidiphilum ARMAN-4</name>
    <dbReference type="NCBI Taxonomy" id="662760"/>
    <lineage>
        <taxon>Archaea</taxon>
        <taxon>Candidatus Parvarchaeota</taxon>
        <taxon>Candidatus Parvarchaeum</taxon>
    </lineage>
</organism>
<feature type="transmembrane region" description="Helical" evidence="1">
    <location>
        <begin position="58"/>
        <end position="78"/>
    </location>
</feature>
<protein>
    <submittedName>
        <fullName evidence="2">Uncharacterized protein</fullName>
    </submittedName>
</protein>
<dbReference type="AlphaFoldDB" id="D2EEC1"/>
<reference evidence="2 3" key="1">
    <citation type="journal article" date="2010" name="Proc. Natl. Acad. Sci. U.S.A.">
        <title>Enigmatic, ultrasmall, uncultivated Archaea.</title>
        <authorList>
            <person name="Baker B.J."/>
            <person name="Comolli L.R."/>
            <person name="Dick G.J."/>
            <person name="Hauser L.J."/>
            <person name="Hyatt D."/>
            <person name="Dill B.D."/>
            <person name="Land M.L."/>
            <person name="Verberkmoes N.C."/>
            <person name="Hettich R.L."/>
            <person name="Banfield J.F."/>
        </authorList>
    </citation>
    <scope>NUCLEOTIDE SEQUENCE [LARGE SCALE GENOMIC DNA]</scope>
</reference>
<evidence type="ECO:0000313" key="3">
    <source>
        <dbReference type="Proteomes" id="UP000009375"/>
    </source>
</evidence>
<proteinExistence type="predicted"/>
<accession>D2EEC1</accession>
<evidence type="ECO:0000313" key="2">
    <source>
        <dbReference type="EMBL" id="EEZ93300.1"/>
    </source>
</evidence>
<evidence type="ECO:0000256" key="1">
    <source>
        <dbReference type="SAM" id="Phobius"/>
    </source>
</evidence>
<dbReference type="Proteomes" id="UP000009375">
    <property type="component" value="Unassembled WGS sequence"/>
</dbReference>
<feature type="transmembrane region" description="Helical" evidence="1">
    <location>
        <begin position="6"/>
        <end position="32"/>
    </location>
</feature>
<gene>
    <name evidence="2" type="ORF">BJBARM4_0058</name>
</gene>
<sequence length="121" mass="14200">MLNIAYTVIFAILCIGGVISSFFSGITFFAIFKHRKDNAPLTSFFLNKDSATKELKMFVYPALMLFLTGLFTFIQKILDGYAYLYNIDQIFFYLAYLFGIIALLIIIYISFRWFKLFRRFV</sequence>
<keyword evidence="1" id="KW-0472">Membrane</keyword>
<keyword evidence="1" id="KW-0812">Transmembrane</keyword>
<name>D2EEC1_PARA4</name>
<feature type="transmembrane region" description="Helical" evidence="1">
    <location>
        <begin position="90"/>
        <end position="111"/>
    </location>
</feature>